<keyword evidence="4" id="KW-1185">Reference proteome</keyword>
<evidence type="ECO:0000259" key="2">
    <source>
        <dbReference type="Pfam" id="PF00561"/>
    </source>
</evidence>
<proteinExistence type="predicted"/>
<gene>
    <name evidence="3" type="ORF">J4G33_15185</name>
</gene>
<dbReference type="InterPro" id="IPR029058">
    <property type="entry name" value="AB_hydrolase_fold"/>
</dbReference>
<protein>
    <submittedName>
        <fullName evidence="3">Alpha/beta fold hydrolase</fullName>
    </submittedName>
</protein>
<dbReference type="RefSeq" id="WP_208056831.1">
    <property type="nucleotide sequence ID" value="NZ_JAGEMK010000010.1"/>
</dbReference>
<keyword evidence="1 3" id="KW-0378">Hydrolase</keyword>
<dbReference type="Proteomes" id="UP000664209">
    <property type="component" value="Unassembled WGS sequence"/>
</dbReference>
<name>A0A939LSN6_9CELL</name>
<dbReference type="PANTHER" id="PTHR43329">
    <property type="entry name" value="EPOXIDE HYDROLASE"/>
    <property type="match status" value="1"/>
</dbReference>
<feature type="domain" description="AB hydrolase-1" evidence="2">
    <location>
        <begin position="43"/>
        <end position="249"/>
    </location>
</feature>
<dbReference type="PRINTS" id="PR00111">
    <property type="entry name" value="ABHYDROLASE"/>
</dbReference>
<evidence type="ECO:0000256" key="1">
    <source>
        <dbReference type="ARBA" id="ARBA00022801"/>
    </source>
</evidence>
<dbReference type="AlphaFoldDB" id="A0A939LSN6"/>
<dbReference type="Gene3D" id="3.40.50.1820">
    <property type="entry name" value="alpha/beta hydrolase"/>
    <property type="match status" value="1"/>
</dbReference>
<dbReference type="SUPFAM" id="SSF53474">
    <property type="entry name" value="alpha/beta-Hydrolases"/>
    <property type="match status" value="1"/>
</dbReference>
<sequence length="291" mass="31227">MSAPGTGPTSAADGPRLTTFEREGLAFDVHDHRPTREQVGTAVLLHGFPQDATAYDDVVPHLVRGGLRVLVPDQRGYSPGARPSGRRPYVLRELVEDVVALLDAAGVEEAHVVGHDWGGAVAWAVASRRSARVASLTALSTPHPAALAEALRYTDQARRSTYILAFQVPRVPEARLLAGDGAGLRRALRSSGLDEDRTAHYVERLREPGALTAALAWYRALPLGQGFGAGIVHVPTVLVHGRADPFFSAWGAAATHRYVRGPYRSIGLDADHWLPESHPLVVADAVLSHLT</sequence>
<dbReference type="GO" id="GO:0016787">
    <property type="term" value="F:hydrolase activity"/>
    <property type="evidence" value="ECO:0007669"/>
    <property type="project" value="UniProtKB-KW"/>
</dbReference>
<dbReference type="Pfam" id="PF00561">
    <property type="entry name" value="Abhydrolase_1"/>
    <property type="match status" value="1"/>
</dbReference>
<dbReference type="InterPro" id="IPR000073">
    <property type="entry name" value="AB_hydrolase_1"/>
</dbReference>
<accession>A0A939LSN6</accession>
<organism evidence="3 4">
    <name type="scientific">Actinotalea soli</name>
    <dbReference type="NCBI Taxonomy" id="2819234"/>
    <lineage>
        <taxon>Bacteria</taxon>
        <taxon>Bacillati</taxon>
        <taxon>Actinomycetota</taxon>
        <taxon>Actinomycetes</taxon>
        <taxon>Micrococcales</taxon>
        <taxon>Cellulomonadaceae</taxon>
        <taxon>Actinotalea</taxon>
    </lineage>
</organism>
<evidence type="ECO:0000313" key="3">
    <source>
        <dbReference type="EMBL" id="MBO1753153.1"/>
    </source>
</evidence>
<dbReference type="PRINTS" id="PR00412">
    <property type="entry name" value="EPOXHYDRLASE"/>
</dbReference>
<evidence type="ECO:0000313" key="4">
    <source>
        <dbReference type="Proteomes" id="UP000664209"/>
    </source>
</evidence>
<comment type="caution">
    <text evidence="3">The sequence shown here is derived from an EMBL/GenBank/DDBJ whole genome shotgun (WGS) entry which is preliminary data.</text>
</comment>
<dbReference type="EMBL" id="JAGEMK010000010">
    <property type="protein sequence ID" value="MBO1753153.1"/>
    <property type="molecule type" value="Genomic_DNA"/>
</dbReference>
<reference evidence="3" key="1">
    <citation type="submission" date="2021-03" db="EMBL/GenBank/DDBJ databases">
        <title>Actinotalea soli sp. nov., isolated from soil.</title>
        <authorList>
            <person name="Ping W."/>
            <person name="Zhang J."/>
        </authorList>
    </citation>
    <scope>NUCLEOTIDE SEQUENCE</scope>
    <source>
        <strain evidence="3">BY-33</strain>
    </source>
</reference>
<dbReference type="InterPro" id="IPR000639">
    <property type="entry name" value="Epox_hydrolase-like"/>
</dbReference>